<name>A0A2T0T533_9PSEU</name>
<dbReference type="Proteomes" id="UP000239494">
    <property type="component" value="Unassembled WGS sequence"/>
</dbReference>
<keyword evidence="1" id="KW-1133">Transmembrane helix</keyword>
<protein>
    <submittedName>
        <fullName evidence="2">Uncharacterized protein</fullName>
    </submittedName>
</protein>
<dbReference type="OrthoDB" id="3296966at2"/>
<keyword evidence="3" id="KW-1185">Reference proteome</keyword>
<dbReference type="RefSeq" id="WP_106189275.1">
    <property type="nucleotide sequence ID" value="NZ_PVTF01000006.1"/>
</dbReference>
<comment type="caution">
    <text evidence="2">The sequence shown here is derived from an EMBL/GenBank/DDBJ whole genome shotgun (WGS) entry which is preliminary data.</text>
</comment>
<sequence>MSQSTTATPRARGLAFALPVAILGAAVVSVALDAVIAAIAHAAGVSEEFPPLTFPAYTFLSVLGLLIGGIAWAVVRAKVANAAGFLRIGAPVVVLVSFVPDVMIGLSKSQPGTTWGGVAALVVMHVVVAAVGIAAFGYFMPVRKA</sequence>
<dbReference type="InterPro" id="IPR045713">
    <property type="entry name" value="DUF6069"/>
</dbReference>
<organism evidence="2 3">
    <name type="scientific">Umezawaea tangerina</name>
    <dbReference type="NCBI Taxonomy" id="84725"/>
    <lineage>
        <taxon>Bacteria</taxon>
        <taxon>Bacillati</taxon>
        <taxon>Actinomycetota</taxon>
        <taxon>Actinomycetes</taxon>
        <taxon>Pseudonocardiales</taxon>
        <taxon>Pseudonocardiaceae</taxon>
        <taxon>Umezawaea</taxon>
    </lineage>
</organism>
<reference evidence="2 3" key="1">
    <citation type="submission" date="2018-03" db="EMBL/GenBank/DDBJ databases">
        <title>Genomic Encyclopedia of Archaeal and Bacterial Type Strains, Phase II (KMG-II): from individual species to whole genera.</title>
        <authorList>
            <person name="Goeker M."/>
        </authorList>
    </citation>
    <scope>NUCLEOTIDE SEQUENCE [LARGE SCALE GENOMIC DNA]</scope>
    <source>
        <strain evidence="2 3">DSM 44720</strain>
    </source>
</reference>
<gene>
    <name evidence="2" type="ORF">CLV43_106521</name>
</gene>
<feature type="transmembrane region" description="Helical" evidence="1">
    <location>
        <begin position="52"/>
        <end position="73"/>
    </location>
</feature>
<accession>A0A2T0T533</accession>
<dbReference type="Pfam" id="PF19545">
    <property type="entry name" value="DUF6069"/>
    <property type="match status" value="1"/>
</dbReference>
<dbReference type="AlphaFoldDB" id="A0A2T0T533"/>
<proteinExistence type="predicted"/>
<keyword evidence="1" id="KW-0472">Membrane</keyword>
<evidence type="ECO:0000256" key="1">
    <source>
        <dbReference type="SAM" id="Phobius"/>
    </source>
</evidence>
<dbReference type="EMBL" id="PVTF01000006">
    <property type="protein sequence ID" value="PRY40780.1"/>
    <property type="molecule type" value="Genomic_DNA"/>
</dbReference>
<evidence type="ECO:0000313" key="2">
    <source>
        <dbReference type="EMBL" id="PRY40780.1"/>
    </source>
</evidence>
<keyword evidence="1" id="KW-0812">Transmembrane</keyword>
<feature type="transmembrane region" description="Helical" evidence="1">
    <location>
        <begin position="118"/>
        <end position="139"/>
    </location>
</feature>
<evidence type="ECO:0000313" key="3">
    <source>
        <dbReference type="Proteomes" id="UP000239494"/>
    </source>
</evidence>
<feature type="transmembrane region" description="Helical" evidence="1">
    <location>
        <begin position="85"/>
        <end position="106"/>
    </location>
</feature>